<keyword evidence="2" id="KW-1185">Reference proteome</keyword>
<dbReference type="Proteomes" id="UP000011115">
    <property type="component" value="Unassembled WGS sequence"/>
</dbReference>
<dbReference type="EnsemblPlants" id="PGSC0003DMT400077137">
    <property type="protein sequence ID" value="PGSC0003DMT400077137"/>
    <property type="gene ID" value="PGSC0003DMG402029997"/>
</dbReference>
<proteinExistence type="predicted"/>
<organism evidence="1 2">
    <name type="scientific">Solanum tuberosum</name>
    <name type="common">Potato</name>
    <dbReference type="NCBI Taxonomy" id="4113"/>
    <lineage>
        <taxon>Eukaryota</taxon>
        <taxon>Viridiplantae</taxon>
        <taxon>Streptophyta</taxon>
        <taxon>Embryophyta</taxon>
        <taxon>Tracheophyta</taxon>
        <taxon>Spermatophyta</taxon>
        <taxon>Magnoliopsida</taxon>
        <taxon>eudicotyledons</taxon>
        <taxon>Gunneridae</taxon>
        <taxon>Pentapetalae</taxon>
        <taxon>asterids</taxon>
        <taxon>lamiids</taxon>
        <taxon>Solanales</taxon>
        <taxon>Solanaceae</taxon>
        <taxon>Solanoideae</taxon>
        <taxon>Solaneae</taxon>
        <taxon>Solanum</taxon>
    </lineage>
</organism>
<evidence type="ECO:0000313" key="1">
    <source>
        <dbReference type="EnsemblPlants" id="PGSC0003DMT400077137"/>
    </source>
</evidence>
<evidence type="ECO:0000313" key="2">
    <source>
        <dbReference type="Proteomes" id="UP000011115"/>
    </source>
</evidence>
<dbReference type="PaxDb" id="4113-PGSC0003DMT400077137"/>
<sequence>MEWSFDLSSCFAAEMRDESLLLSSLELSICCRRILNPSQGVAAKAYWGMASSGHPRLSQGS</sequence>
<accession>M1CXY5</accession>
<protein>
    <submittedName>
        <fullName evidence="1">Uncharacterized protein</fullName>
    </submittedName>
</protein>
<reference evidence="1" key="2">
    <citation type="submission" date="2015-06" db="UniProtKB">
        <authorList>
            <consortium name="EnsemblPlants"/>
        </authorList>
    </citation>
    <scope>IDENTIFICATION</scope>
    <source>
        <strain evidence="1">DM1-3 516 R44</strain>
    </source>
</reference>
<dbReference type="Gramene" id="PGSC0003DMT400077137">
    <property type="protein sequence ID" value="PGSC0003DMT400077137"/>
    <property type="gene ID" value="PGSC0003DMG402029997"/>
</dbReference>
<reference evidence="2" key="1">
    <citation type="journal article" date="2011" name="Nature">
        <title>Genome sequence and analysis of the tuber crop potato.</title>
        <authorList>
            <consortium name="The Potato Genome Sequencing Consortium"/>
        </authorList>
    </citation>
    <scope>NUCLEOTIDE SEQUENCE [LARGE SCALE GENOMIC DNA]</scope>
    <source>
        <strain evidence="2">cv. DM1-3 516 R44</strain>
    </source>
</reference>
<dbReference type="InParanoid" id="M1CXY5"/>
<dbReference type="HOGENOM" id="CLU_2927157_0_0_1"/>
<name>M1CXY5_SOLTU</name>
<dbReference type="AlphaFoldDB" id="M1CXY5"/>